<keyword evidence="3" id="KW-1185">Reference proteome</keyword>
<protein>
    <submittedName>
        <fullName evidence="2">Uncharacterized protein</fullName>
    </submittedName>
</protein>
<evidence type="ECO:0000256" key="1">
    <source>
        <dbReference type="SAM" id="Phobius"/>
    </source>
</evidence>
<keyword evidence="1" id="KW-1133">Transmembrane helix</keyword>
<name>A0A975FNX4_9MICO</name>
<feature type="transmembrane region" description="Helical" evidence="1">
    <location>
        <begin position="96"/>
        <end position="114"/>
    </location>
</feature>
<evidence type="ECO:0000313" key="2">
    <source>
        <dbReference type="EMBL" id="QTX04486.1"/>
    </source>
</evidence>
<feature type="transmembrane region" description="Helical" evidence="1">
    <location>
        <begin position="69"/>
        <end position="90"/>
    </location>
</feature>
<gene>
    <name evidence="2" type="ORF">G127AT_14655</name>
</gene>
<accession>A0A975FNX4</accession>
<reference evidence="2" key="1">
    <citation type="submission" date="2021-03" db="EMBL/GenBank/DDBJ databases">
        <title>Agromyces archimandritus sp. nov., isolated from the cockroach Archimandrita tessellata.</title>
        <authorList>
            <person name="Guzman J."/>
            <person name="Ortuzar M."/>
            <person name="Poehlein A."/>
            <person name="Daniel R."/>
            <person name="Trujillo M."/>
            <person name="Vilcinskas A."/>
        </authorList>
    </citation>
    <scope>NUCLEOTIDE SEQUENCE</scope>
    <source>
        <strain evidence="2">G127AT</strain>
    </source>
</reference>
<feature type="transmembrane region" description="Helical" evidence="1">
    <location>
        <begin position="35"/>
        <end position="57"/>
    </location>
</feature>
<evidence type="ECO:0000313" key="3">
    <source>
        <dbReference type="Proteomes" id="UP000671914"/>
    </source>
</evidence>
<dbReference type="RefSeq" id="WP_210898122.1">
    <property type="nucleotide sequence ID" value="NZ_CP071696.1"/>
</dbReference>
<dbReference type="EMBL" id="CP071696">
    <property type="protein sequence ID" value="QTX04486.1"/>
    <property type="molecule type" value="Genomic_DNA"/>
</dbReference>
<dbReference type="AlphaFoldDB" id="A0A975FNX4"/>
<feature type="transmembrane region" description="Helical" evidence="1">
    <location>
        <begin position="12"/>
        <end position="29"/>
    </location>
</feature>
<proteinExistence type="predicted"/>
<keyword evidence="1" id="KW-0812">Transmembrane</keyword>
<organism evidence="2 3">
    <name type="scientific">Agromyces archimandritae</name>
    <dbReference type="NCBI Taxonomy" id="2781962"/>
    <lineage>
        <taxon>Bacteria</taxon>
        <taxon>Bacillati</taxon>
        <taxon>Actinomycetota</taxon>
        <taxon>Actinomycetes</taxon>
        <taxon>Micrococcales</taxon>
        <taxon>Microbacteriaceae</taxon>
        <taxon>Agromyces</taxon>
    </lineage>
</organism>
<dbReference type="KEGG" id="aarc:G127AT_14655"/>
<dbReference type="Proteomes" id="UP000671914">
    <property type="component" value="Chromosome"/>
</dbReference>
<sequence length="158" mass="17317">MPLRRLFYRWRLAAVVALPAWLFLGWGFFGQTGWGFLGLLVLVPVVLIALGAVALLIGMRPTARETRAASWPDVAVLAAWHASLVGLGFFGETATLFGVLALLLGIAAFWLALWQLMRDGSRRMQAFAEAQRRAAGTPPGRLPPEDGGEYLVIRESRD</sequence>
<keyword evidence="1" id="KW-0472">Membrane</keyword>